<sequence>DEMKHKAADISKANTQSNKYDIRDPYWKLIKQNKRKIKRDYEFNINSPEFQDLKLLVQTLHAAGADVQYVSIPSNGRWYDHIGIKKDRREAVYKKIHSTVVDNGGKIYDLTNKDYEKYVISDAVHIGWKGWVYVDQQI</sequence>
<dbReference type="RefSeq" id="WP_308891619.1">
    <property type="nucleotide sequence ID" value="NZ_JAVGJF010000592.1"/>
</dbReference>
<protein>
    <submittedName>
        <fullName evidence="1">D-alanyl-lipoteichoic acid biosynthesis protein DltD</fullName>
    </submittedName>
</protein>
<organism evidence="1 2">
    <name type="scientific">Staphylococcus chromogenes</name>
    <name type="common">Staphylococcus hyicus subsp. chromogenes</name>
    <dbReference type="NCBI Taxonomy" id="46126"/>
    <lineage>
        <taxon>Bacteria</taxon>
        <taxon>Bacillati</taxon>
        <taxon>Bacillota</taxon>
        <taxon>Bacilli</taxon>
        <taxon>Bacillales</taxon>
        <taxon>Staphylococcaceae</taxon>
        <taxon>Staphylococcus</taxon>
    </lineage>
</organism>
<comment type="caution">
    <text evidence="1">The sequence shown here is derived from an EMBL/GenBank/DDBJ whole genome shotgun (WGS) entry which is preliminary data.</text>
</comment>
<evidence type="ECO:0000313" key="1">
    <source>
        <dbReference type="EMBL" id="MDQ7176946.1"/>
    </source>
</evidence>
<evidence type="ECO:0000313" key="2">
    <source>
        <dbReference type="Proteomes" id="UP001240157"/>
    </source>
</evidence>
<proteinExistence type="predicted"/>
<dbReference type="Proteomes" id="UP001240157">
    <property type="component" value="Unassembled WGS sequence"/>
</dbReference>
<dbReference type="SUPFAM" id="SSF52266">
    <property type="entry name" value="SGNH hydrolase"/>
    <property type="match status" value="1"/>
</dbReference>
<feature type="non-terminal residue" evidence="1">
    <location>
        <position position="1"/>
    </location>
</feature>
<gene>
    <name evidence="1" type="ORF">RCF65_13405</name>
</gene>
<dbReference type="PANTHER" id="PTHR40039">
    <property type="entry name" value="PROTEIN DLTD"/>
    <property type="match status" value="1"/>
</dbReference>
<dbReference type="Pfam" id="PF04914">
    <property type="entry name" value="DltD"/>
    <property type="match status" value="1"/>
</dbReference>
<dbReference type="InterPro" id="IPR006998">
    <property type="entry name" value="DltD"/>
</dbReference>
<reference evidence="1 2" key="1">
    <citation type="submission" date="2023-08" db="EMBL/GenBank/DDBJ databases">
        <title>Whole genome sequencing of Staphylococcus chromogenes NNSch 2386.</title>
        <authorList>
            <person name="Kropotov V.S."/>
            <person name="Boriskina E.V."/>
            <person name="Gordinskaya N.A."/>
            <person name="Shkurkina I.S."/>
            <person name="Kryazhev D.V."/>
            <person name="Alekseeva A.E."/>
            <person name="Makhova M.A."/>
        </authorList>
    </citation>
    <scope>NUCLEOTIDE SEQUENCE [LARGE SCALE GENOMIC DNA]</scope>
    <source>
        <strain evidence="1 2">NNSch 2386</strain>
    </source>
</reference>
<dbReference type="PANTHER" id="PTHR40039:SF1">
    <property type="entry name" value="PROTEIN DLTD"/>
    <property type="match status" value="1"/>
</dbReference>
<feature type="non-terminal residue" evidence="1">
    <location>
        <position position="138"/>
    </location>
</feature>
<accession>A0ABD5B004</accession>
<name>A0ABD5B004_STACR</name>
<dbReference type="EMBL" id="JAVGJF010000592">
    <property type="protein sequence ID" value="MDQ7176946.1"/>
    <property type="molecule type" value="Genomic_DNA"/>
</dbReference>
<dbReference type="AlphaFoldDB" id="A0ABD5B004"/>